<evidence type="ECO:0000256" key="2">
    <source>
        <dbReference type="ARBA" id="ARBA00022695"/>
    </source>
</evidence>
<keyword evidence="2" id="KW-0548">Nucleotidyltransferase</keyword>
<dbReference type="PANTHER" id="PTHR41694">
    <property type="entry name" value="ENDOGENOUS RETROVIRUS GROUP K MEMBER POL PROTEIN"/>
    <property type="match status" value="1"/>
</dbReference>
<dbReference type="Gene3D" id="3.30.70.270">
    <property type="match status" value="1"/>
</dbReference>
<dbReference type="PANTHER" id="PTHR41694:SF3">
    <property type="entry name" value="RNA-DIRECTED DNA POLYMERASE-RELATED"/>
    <property type="match status" value="1"/>
</dbReference>
<keyword evidence="5" id="KW-0378">Hydrolase</keyword>
<dbReference type="AlphaFoldDB" id="A0A7L4NGM4"/>
<sequence>VQKLTGIINWVHPYSGITNQQLKPLSELLKGVTDILAIRSLTKEDEKTIELVEDSMMQKFVWRNSPEVELQVFILIQEMPFAMLVQWNSNWPDPLHIL</sequence>
<gene>
    <name evidence="8" type="primary">Ervk25_1</name>
    <name evidence="8" type="ORF">CEYCYA_R13043</name>
</gene>
<proteinExistence type="predicted"/>
<organism evidence="8 9">
    <name type="scientific">Ceyx cyanopectus</name>
    <name type="common">Indigo-banded kingfisher</name>
    <dbReference type="NCBI Taxonomy" id="390723"/>
    <lineage>
        <taxon>Eukaryota</taxon>
        <taxon>Metazoa</taxon>
        <taxon>Chordata</taxon>
        <taxon>Craniata</taxon>
        <taxon>Vertebrata</taxon>
        <taxon>Euteleostomi</taxon>
        <taxon>Archelosauria</taxon>
        <taxon>Archosauria</taxon>
        <taxon>Dinosauria</taxon>
        <taxon>Saurischia</taxon>
        <taxon>Theropoda</taxon>
        <taxon>Coelurosauria</taxon>
        <taxon>Aves</taxon>
        <taxon>Neognathae</taxon>
        <taxon>Neoaves</taxon>
        <taxon>Telluraves</taxon>
        <taxon>Coraciimorphae</taxon>
        <taxon>Coraciiformes</taxon>
        <taxon>Alcedinidae</taxon>
        <taxon>Ceyx</taxon>
    </lineage>
</organism>
<dbReference type="GO" id="GO:0003964">
    <property type="term" value="F:RNA-directed DNA polymerase activity"/>
    <property type="evidence" value="ECO:0007669"/>
    <property type="project" value="UniProtKB-KW"/>
</dbReference>
<dbReference type="OrthoDB" id="9395730at2759"/>
<keyword evidence="6" id="KW-0695">RNA-directed DNA polymerase</keyword>
<reference evidence="8 9" key="1">
    <citation type="submission" date="2020-02" db="EMBL/GenBank/DDBJ databases">
        <title>Bird 10,000 Genomes (B10K) Project - Family phase.</title>
        <authorList>
            <person name="Zhang G."/>
        </authorList>
    </citation>
    <scope>NUCLEOTIDE SEQUENCE [LARGE SCALE GENOMIC DNA]</scope>
    <source>
        <strain evidence="8">B10K-DU-013-51</strain>
        <tissue evidence="8">Mixed tissue sample</tissue>
    </source>
</reference>
<evidence type="ECO:0000256" key="4">
    <source>
        <dbReference type="ARBA" id="ARBA00022759"/>
    </source>
</evidence>
<evidence type="ECO:0000256" key="6">
    <source>
        <dbReference type="ARBA" id="ARBA00022918"/>
    </source>
</evidence>
<evidence type="ECO:0000259" key="7">
    <source>
        <dbReference type="Pfam" id="PF06817"/>
    </source>
</evidence>
<evidence type="ECO:0000313" key="8">
    <source>
        <dbReference type="EMBL" id="NXY88265.1"/>
    </source>
</evidence>
<keyword evidence="3" id="KW-0540">Nuclease</keyword>
<keyword evidence="4" id="KW-0255">Endonuclease</keyword>
<evidence type="ECO:0000313" key="9">
    <source>
        <dbReference type="Proteomes" id="UP000586704"/>
    </source>
</evidence>
<dbReference type="InterPro" id="IPR043502">
    <property type="entry name" value="DNA/RNA_pol_sf"/>
</dbReference>
<dbReference type="Proteomes" id="UP000586704">
    <property type="component" value="Unassembled WGS sequence"/>
</dbReference>
<dbReference type="GO" id="GO:0016787">
    <property type="term" value="F:hydrolase activity"/>
    <property type="evidence" value="ECO:0007669"/>
    <property type="project" value="UniProtKB-KW"/>
</dbReference>
<feature type="non-terminal residue" evidence="8">
    <location>
        <position position="1"/>
    </location>
</feature>
<dbReference type="InterPro" id="IPR010661">
    <property type="entry name" value="RVT_thumb"/>
</dbReference>
<name>A0A7L4NGM4_9AVES</name>
<keyword evidence="1" id="KW-0808">Transferase</keyword>
<feature type="non-terminal residue" evidence="8">
    <location>
        <position position="98"/>
    </location>
</feature>
<dbReference type="EMBL" id="VYZU01062578">
    <property type="protein sequence ID" value="NXY88265.1"/>
    <property type="molecule type" value="Genomic_DNA"/>
</dbReference>
<protein>
    <submittedName>
        <fullName evidence="8">POK25 protein</fullName>
    </submittedName>
</protein>
<dbReference type="Pfam" id="PF06817">
    <property type="entry name" value="RVT_thumb"/>
    <property type="match status" value="1"/>
</dbReference>
<accession>A0A7L4NGM4</accession>
<comment type="caution">
    <text evidence="8">The sequence shown here is derived from an EMBL/GenBank/DDBJ whole genome shotgun (WGS) entry which is preliminary data.</text>
</comment>
<feature type="domain" description="Reverse transcriptase thumb" evidence="7">
    <location>
        <begin position="2"/>
        <end position="49"/>
    </location>
</feature>
<evidence type="ECO:0000256" key="1">
    <source>
        <dbReference type="ARBA" id="ARBA00022679"/>
    </source>
</evidence>
<keyword evidence="9" id="KW-1185">Reference proteome</keyword>
<dbReference type="SUPFAM" id="SSF56672">
    <property type="entry name" value="DNA/RNA polymerases"/>
    <property type="match status" value="1"/>
</dbReference>
<evidence type="ECO:0000256" key="3">
    <source>
        <dbReference type="ARBA" id="ARBA00022722"/>
    </source>
</evidence>
<dbReference type="GO" id="GO:0004519">
    <property type="term" value="F:endonuclease activity"/>
    <property type="evidence" value="ECO:0007669"/>
    <property type="project" value="UniProtKB-KW"/>
</dbReference>
<dbReference type="InterPro" id="IPR043128">
    <property type="entry name" value="Rev_trsase/Diguanyl_cyclase"/>
</dbReference>
<dbReference type="GO" id="GO:0035613">
    <property type="term" value="F:RNA stem-loop binding"/>
    <property type="evidence" value="ECO:0007669"/>
    <property type="project" value="TreeGrafter"/>
</dbReference>
<evidence type="ECO:0000256" key="5">
    <source>
        <dbReference type="ARBA" id="ARBA00022801"/>
    </source>
</evidence>